<comment type="caution">
    <text evidence="1">The sequence shown here is derived from an EMBL/GenBank/DDBJ whole genome shotgun (WGS) entry which is preliminary data.</text>
</comment>
<dbReference type="RefSeq" id="WP_185052202.1">
    <property type="nucleotide sequence ID" value="NZ_BAABIX010000015.1"/>
</dbReference>
<proteinExistence type="predicted"/>
<reference evidence="1 2" key="1">
    <citation type="submission" date="2020-08" db="EMBL/GenBank/DDBJ databases">
        <title>Genomic Encyclopedia of Type Strains, Phase IV (KMG-IV): sequencing the most valuable type-strain genomes for metagenomic binning, comparative biology and taxonomic classification.</title>
        <authorList>
            <person name="Goeker M."/>
        </authorList>
    </citation>
    <scope>NUCLEOTIDE SEQUENCE [LARGE SCALE GENOMIC DNA]</scope>
    <source>
        <strain evidence="1 2">DSM 45615</strain>
    </source>
</reference>
<dbReference type="AlphaFoldDB" id="A0A840P1W1"/>
<evidence type="ECO:0000313" key="1">
    <source>
        <dbReference type="EMBL" id="MBB5135264.1"/>
    </source>
</evidence>
<dbReference type="Proteomes" id="UP000578449">
    <property type="component" value="Unassembled WGS sequence"/>
</dbReference>
<keyword evidence="2" id="KW-1185">Reference proteome</keyword>
<gene>
    <name evidence="1" type="ORF">HNP84_005000</name>
</gene>
<protein>
    <submittedName>
        <fullName evidence="1">Uncharacterized protein</fullName>
    </submittedName>
</protein>
<accession>A0A840P1W1</accession>
<name>A0A840P1W1_9ACTN</name>
<evidence type="ECO:0000313" key="2">
    <source>
        <dbReference type="Proteomes" id="UP000578449"/>
    </source>
</evidence>
<sequence length="69" mass="8217">MLSTDDIIRAVELRRQQDADYRRELARAVRQKDEYELERLIKLAVLRVLGLATDVTFEVMREVSRRLRA</sequence>
<dbReference type="EMBL" id="JACHGN010000010">
    <property type="protein sequence ID" value="MBB5135264.1"/>
    <property type="molecule type" value="Genomic_DNA"/>
</dbReference>
<organism evidence="1 2">
    <name type="scientific">Thermocatellispora tengchongensis</name>
    <dbReference type="NCBI Taxonomy" id="1073253"/>
    <lineage>
        <taxon>Bacteria</taxon>
        <taxon>Bacillati</taxon>
        <taxon>Actinomycetota</taxon>
        <taxon>Actinomycetes</taxon>
        <taxon>Streptosporangiales</taxon>
        <taxon>Streptosporangiaceae</taxon>
        <taxon>Thermocatellispora</taxon>
    </lineage>
</organism>